<keyword evidence="1" id="KW-0812">Transmembrane</keyword>
<sequence>MLVCSIYILETAQTISLSSDAFQTFVYGFTNAAAVDHNHNLWLDTYIYDGLVAFLVQTYFAHRIHVLLFRTKLLPAIIVLLSTTQFAGAIGAGLGVKRLPYFSRYGEISPIPGLLWISGAIVADILIAVTMIYA</sequence>
<dbReference type="EMBL" id="AWSO01001383">
    <property type="protein sequence ID" value="ESK84024.1"/>
    <property type="molecule type" value="Genomic_DNA"/>
</dbReference>
<dbReference type="KEGG" id="mrr:Moror_11527"/>
<dbReference type="HOGENOM" id="CLU_046025_16_2_1"/>
<feature type="transmembrane region" description="Helical" evidence="1">
    <location>
        <begin position="73"/>
        <end position="94"/>
    </location>
</feature>
<evidence type="ECO:0000256" key="1">
    <source>
        <dbReference type="SAM" id="Phobius"/>
    </source>
</evidence>
<name>V2XX85_MONRO</name>
<keyword evidence="1" id="KW-1133">Transmembrane helix</keyword>
<evidence type="ECO:0000313" key="3">
    <source>
        <dbReference type="Proteomes" id="UP000017559"/>
    </source>
</evidence>
<organism evidence="2 3">
    <name type="scientific">Moniliophthora roreri (strain MCA 2997)</name>
    <name type="common">Cocoa frosty pod rot fungus</name>
    <name type="synonym">Crinipellis roreri</name>
    <dbReference type="NCBI Taxonomy" id="1381753"/>
    <lineage>
        <taxon>Eukaryota</taxon>
        <taxon>Fungi</taxon>
        <taxon>Dikarya</taxon>
        <taxon>Basidiomycota</taxon>
        <taxon>Agaricomycotina</taxon>
        <taxon>Agaricomycetes</taxon>
        <taxon>Agaricomycetidae</taxon>
        <taxon>Agaricales</taxon>
        <taxon>Marasmiineae</taxon>
        <taxon>Marasmiaceae</taxon>
        <taxon>Moniliophthora</taxon>
    </lineage>
</organism>
<feature type="transmembrane region" description="Helical" evidence="1">
    <location>
        <begin position="114"/>
        <end position="133"/>
    </location>
</feature>
<dbReference type="Proteomes" id="UP000017559">
    <property type="component" value="Unassembled WGS sequence"/>
</dbReference>
<proteinExistence type="predicted"/>
<accession>V2XX85</accession>
<comment type="caution">
    <text evidence="2">The sequence shown here is derived from an EMBL/GenBank/DDBJ whole genome shotgun (WGS) entry which is preliminary data.</text>
</comment>
<dbReference type="PANTHER" id="PTHR40465:SF1">
    <property type="entry name" value="DUF6534 DOMAIN-CONTAINING PROTEIN"/>
    <property type="match status" value="1"/>
</dbReference>
<dbReference type="PANTHER" id="PTHR40465">
    <property type="entry name" value="CHROMOSOME 1, WHOLE GENOME SHOTGUN SEQUENCE"/>
    <property type="match status" value="1"/>
</dbReference>
<reference evidence="2 3" key="1">
    <citation type="journal article" date="2014" name="BMC Genomics">
        <title>Genome and secretome analysis of the hemibiotrophic fungal pathogen, Moniliophthora roreri, which causes frosty pod rot disease of cacao: mechanisms of the biotrophic and necrotrophic phases.</title>
        <authorList>
            <person name="Meinhardt L.W."/>
            <person name="Costa G.G.L."/>
            <person name="Thomazella D.P.T."/>
            <person name="Teixeira P.J.P.L."/>
            <person name="Carazzolle M.F."/>
            <person name="Schuster S.C."/>
            <person name="Carlson J.E."/>
            <person name="Guiltinan M.J."/>
            <person name="Mieczkowski P."/>
            <person name="Farmer A."/>
            <person name="Ramaraj T."/>
            <person name="Crozier J."/>
            <person name="Davis R.E."/>
            <person name="Shao J."/>
            <person name="Melnick R.L."/>
            <person name="Pereira G.A.G."/>
            <person name="Bailey B.A."/>
        </authorList>
    </citation>
    <scope>NUCLEOTIDE SEQUENCE [LARGE SCALE GENOMIC DNA]</scope>
    <source>
        <strain evidence="2 3">MCA 2997</strain>
    </source>
</reference>
<feature type="transmembrane region" description="Helical" evidence="1">
    <location>
        <begin position="45"/>
        <end position="61"/>
    </location>
</feature>
<dbReference type="OrthoDB" id="3010870at2759"/>
<gene>
    <name evidence="2" type="ORF">Moror_11527</name>
</gene>
<protein>
    <submittedName>
        <fullName evidence="2">Uncharacterized protein</fullName>
    </submittedName>
</protein>
<keyword evidence="1" id="KW-0472">Membrane</keyword>
<evidence type="ECO:0000313" key="2">
    <source>
        <dbReference type="EMBL" id="ESK84024.1"/>
    </source>
</evidence>
<dbReference type="AlphaFoldDB" id="V2XX85"/>
<keyword evidence="3" id="KW-1185">Reference proteome</keyword>
<feature type="non-terminal residue" evidence="2">
    <location>
        <position position="134"/>
    </location>
</feature>